<keyword evidence="2 5" id="KW-0812">Transmembrane</keyword>
<keyword evidence="3 5" id="KW-1133">Transmembrane helix</keyword>
<organism evidence="8 9">
    <name type="scientific">Chrysochromulina tobinii</name>
    <dbReference type="NCBI Taxonomy" id="1460289"/>
    <lineage>
        <taxon>Eukaryota</taxon>
        <taxon>Haptista</taxon>
        <taxon>Haptophyta</taxon>
        <taxon>Prymnesiophyceae</taxon>
        <taxon>Prymnesiales</taxon>
        <taxon>Chrysochromulinaceae</taxon>
        <taxon>Chrysochromulina</taxon>
    </lineage>
</organism>
<dbReference type="PANTHER" id="PTHR44733:SF1">
    <property type="entry name" value="DNAJ HOMOLOG SUBFAMILY C MEMBER 22"/>
    <property type="match status" value="1"/>
</dbReference>
<dbReference type="InterPro" id="IPR007829">
    <property type="entry name" value="TM2"/>
</dbReference>
<comment type="caution">
    <text evidence="8">The sequence shown here is derived from an EMBL/GenBank/DDBJ whole genome shotgun (WGS) entry which is preliminary data.</text>
</comment>
<evidence type="ECO:0000256" key="5">
    <source>
        <dbReference type="SAM" id="Phobius"/>
    </source>
</evidence>
<dbReference type="PANTHER" id="PTHR44733">
    <property type="entry name" value="DNAJ HOMOLOG SUBFAMILY C MEMBER 22"/>
    <property type="match status" value="1"/>
</dbReference>
<feature type="domain" description="TM2" evidence="7">
    <location>
        <begin position="1"/>
        <end position="46"/>
    </location>
</feature>
<evidence type="ECO:0000256" key="3">
    <source>
        <dbReference type="ARBA" id="ARBA00022989"/>
    </source>
</evidence>
<dbReference type="OrthoDB" id="10262359at2759"/>
<reference evidence="9" key="1">
    <citation type="journal article" date="2015" name="PLoS Genet.">
        <title>Genome Sequence and Transcriptome Analyses of Chrysochromulina tobin: Metabolic Tools for Enhanced Algal Fitness in the Prominent Order Prymnesiales (Haptophyceae).</title>
        <authorList>
            <person name="Hovde B.T."/>
            <person name="Deodato C.R."/>
            <person name="Hunsperger H.M."/>
            <person name="Ryken S.A."/>
            <person name="Yost W."/>
            <person name="Jha R.K."/>
            <person name="Patterson J."/>
            <person name="Monnat R.J. Jr."/>
            <person name="Barlow S.B."/>
            <person name="Starkenburg S.R."/>
            <person name="Cattolico R.A."/>
        </authorList>
    </citation>
    <scope>NUCLEOTIDE SEQUENCE</scope>
    <source>
        <strain evidence="9">CCMP291</strain>
    </source>
</reference>
<evidence type="ECO:0000256" key="6">
    <source>
        <dbReference type="SAM" id="SignalP"/>
    </source>
</evidence>
<dbReference type="AlphaFoldDB" id="A0A0M0KAY2"/>
<keyword evidence="9" id="KW-1185">Reference proteome</keyword>
<evidence type="ECO:0000313" key="8">
    <source>
        <dbReference type="EMBL" id="KOO35985.1"/>
    </source>
</evidence>
<evidence type="ECO:0000256" key="1">
    <source>
        <dbReference type="ARBA" id="ARBA00004141"/>
    </source>
</evidence>
<sequence length="264" mass="28745">MLVAYVLWALFGIFGAHHLYLGRNCEALVSSISLNGFLLGWVRDAFRIPSYVRQLGQAEAEAHPSGGSRGGAFDTVGKLSLWAVGAIARLRGSWLTYHALRFSSSLDPPLLSPTLRMTVHASCALLTLFLAAGTTGLPVPNRLLALSAFGGAVIERLIASLIRFVAASFWALVLAGLLMRQTVPLTVDGRERTLNAARFVSGGMCMLRPDRLARFVIHALGGGGWQEHACLKIEWSRALGTAFERLCIFSGDRRTSKCFDWDIK</sequence>
<feature type="non-terminal residue" evidence="8">
    <location>
        <position position="264"/>
    </location>
</feature>
<feature type="chain" id="PRO_5005602576" evidence="6">
    <location>
        <begin position="19"/>
        <end position="264"/>
    </location>
</feature>
<keyword evidence="4 5" id="KW-0472">Membrane</keyword>
<feature type="transmembrane region" description="Helical" evidence="5">
    <location>
        <begin position="118"/>
        <end position="137"/>
    </location>
</feature>
<feature type="signal peptide" evidence="6">
    <location>
        <begin position="1"/>
        <end position="18"/>
    </location>
</feature>
<protein>
    <submittedName>
        <fullName evidence="8">DNAj-like subfamily c member 22-like protein</fullName>
    </submittedName>
</protein>
<dbReference type="Pfam" id="PF05154">
    <property type="entry name" value="TM2"/>
    <property type="match status" value="1"/>
</dbReference>
<accession>A0A0M0KAY2</accession>
<evidence type="ECO:0000256" key="4">
    <source>
        <dbReference type="ARBA" id="ARBA00023136"/>
    </source>
</evidence>
<evidence type="ECO:0000256" key="2">
    <source>
        <dbReference type="ARBA" id="ARBA00022692"/>
    </source>
</evidence>
<dbReference type="Proteomes" id="UP000037460">
    <property type="component" value="Unassembled WGS sequence"/>
</dbReference>
<comment type="subcellular location">
    <subcellularLocation>
        <location evidence="1">Membrane</location>
        <topology evidence="1">Multi-pass membrane protein</topology>
    </subcellularLocation>
</comment>
<proteinExistence type="predicted"/>
<gene>
    <name evidence="8" type="ORF">Ctob_013086</name>
</gene>
<feature type="transmembrane region" description="Helical" evidence="5">
    <location>
        <begin position="157"/>
        <end position="178"/>
    </location>
</feature>
<evidence type="ECO:0000313" key="9">
    <source>
        <dbReference type="Proteomes" id="UP000037460"/>
    </source>
</evidence>
<dbReference type="GO" id="GO:0016020">
    <property type="term" value="C:membrane"/>
    <property type="evidence" value="ECO:0007669"/>
    <property type="project" value="UniProtKB-SubCell"/>
</dbReference>
<keyword evidence="6" id="KW-0732">Signal</keyword>
<evidence type="ECO:0000259" key="7">
    <source>
        <dbReference type="Pfam" id="PF05154"/>
    </source>
</evidence>
<name>A0A0M0KAY2_9EUKA</name>
<dbReference type="EMBL" id="JWZX01000680">
    <property type="protein sequence ID" value="KOO35985.1"/>
    <property type="molecule type" value="Genomic_DNA"/>
</dbReference>